<reference evidence="1" key="1">
    <citation type="submission" date="2023-04" db="EMBL/GenBank/DDBJ databases">
        <title>Ambrosiozyma monospora NBRC 10751.</title>
        <authorList>
            <person name="Ichikawa N."/>
            <person name="Sato H."/>
            <person name="Tonouchi N."/>
        </authorList>
    </citation>
    <scope>NUCLEOTIDE SEQUENCE</scope>
    <source>
        <strain evidence="1">NBRC 10751</strain>
    </source>
</reference>
<keyword evidence="2" id="KW-1185">Reference proteome</keyword>
<sequence>MISHYRYSTGLMKVEMGILQGSVIAPSLFLLYTTPRLEEINREVQQTETNINSHIQEIEKKRHINTSVYLDDVTIYIKGNQYNDSNNILFNLFIKIKEIGDVCSIKFDEGDKLQFIHFGKSIKCQMKELRGGQSIQTGMKLLGIELDSKLTFHKEIKKRIAKMRSLSYVISFFIKEINVANAKNLYLATCRSAIEYGSEIWFPAAEDKQERKLDSLQRKIVKRILNVPQSTPTH</sequence>
<comment type="caution">
    <text evidence="1">The sequence shown here is derived from an EMBL/GenBank/DDBJ whole genome shotgun (WGS) entry which is preliminary data.</text>
</comment>
<organism evidence="1 2">
    <name type="scientific">Ambrosiozyma monospora</name>
    <name type="common">Yeast</name>
    <name type="synonym">Endomycopsis monosporus</name>
    <dbReference type="NCBI Taxonomy" id="43982"/>
    <lineage>
        <taxon>Eukaryota</taxon>
        <taxon>Fungi</taxon>
        <taxon>Dikarya</taxon>
        <taxon>Ascomycota</taxon>
        <taxon>Saccharomycotina</taxon>
        <taxon>Pichiomycetes</taxon>
        <taxon>Pichiales</taxon>
        <taxon>Pichiaceae</taxon>
        <taxon>Ambrosiozyma</taxon>
    </lineage>
</organism>
<proteinExistence type="predicted"/>
<gene>
    <name evidence="1" type="ORF">Amon02_000103700</name>
</gene>
<dbReference type="EMBL" id="BSXS01000448">
    <property type="protein sequence ID" value="GME72544.1"/>
    <property type="molecule type" value="Genomic_DNA"/>
</dbReference>
<name>A0ACB5STP4_AMBMO</name>
<accession>A0ACB5STP4</accession>
<evidence type="ECO:0000313" key="1">
    <source>
        <dbReference type="EMBL" id="GME72544.1"/>
    </source>
</evidence>
<dbReference type="Proteomes" id="UP001165064">
    <property type="component" value="Unassembled WGS sequence"/>
</dbReference>
<protein>
    <submittedName>
        <fullName evidence="1">Unnamed protein product</fullName>
    </submittedName>
</protein>
<evidence type="ECO:0000313" key="2">
    <source>
        <dbReference type="Proteomes" id="UP001165064"/>
    </source>
</evidence>